<dbReference type="EMBL" id="CP043661">
    <property type="protein sequence ID" value="QNE18187.1"/>
    <property type="molecule type" value="Genomic_DNA"/>
</dbReference>
<keyword evidence="7" id="KW-1185">Reference proteome</keyword>
<dbReference type="InterPro" id="IPR050090">
    <property type="entry name" value="Tyrosine_recombinase_XerCD"/>
</dbReference>
<dbReference type="GO" id="GO:0003677">
    <property type="term" value="F:DNA binding"/>
    <property type="evidence" value="ECO:0007669"/>
    <property type="project" value="InterPro"/>
</dbReference>
<dbReference type="SUPFAM" id="SSF56349">
    <property type="entry name" value="DNA breaking-rejoining enzymes"/>
    <property type="match status" value="1"/>
</dbReference>
<dbReference type="KEGG" id="kqi:F1D05_10130"/>
<dbReference type="GO" id="GO:0015074">
    <property type="term" value="P:DNA integration"/>
    <property type="evidence" value="ECO:0007669"/>
    <property type="project" value="UniProtKB-KW"/>
</dbReference>
<feature type="domain" description="Tyr recombinase" evidence="5">
    <location>
        <begin position="49"/>
        <end position="255"/>
    </location>
</feature>
<dbReference type="GO" id="GO:0005737">
    <property type="term" value="C:cytoplasm"/>
    <property type="evidence" value="ECO:0007669"/>
    <property type="project" value="UniProtKB-SubCell"/>
</dbReference>
<dbReference type="PANTHER" id="PTHR30349">
    <property type="entry name" value="PHAGE INTEGRASE-RELATED"/>
    <property type="match status" value="1"/>
</dbReference>
<evidence type="ECO:0000313" key="7">
    <source>
        <dbReference type="Proteomes" id="UP000515563"/>
    </source>
</evidence>
<dbReference type="Proteomes" id="UP000515563">
    <property type="component" value="Chromosome"/>
</dbReference>
<dbReference type="PROSITE" id="PS51898">
    <property type="entry name" value="TYR_RECOMBINASE"/>
    <property type="match status" value="1"/>
</dbReference>
<dbReference type="InterPro" id="IPR002104">
    <property type="entry name" value="Integrase_catalytic"/>
</dbReference>
<dbReference type="InterPro" id="IPR011010">
    <property type="entry name" value="DNA_brk_join_enz"/>
</dbReference>
<keyword evidence="3" id="KW-0233">DNA recombination</keyword>
<dbReference type="PANTHER" id="PTHR30349:SF77">
    <property type="entry name" value="TYROSINE RECOMBINASE XERC"/>
    <property type="match status" value="1"/>
</dbReference>
<gene>
    <name evidence="6" type="ORF">F1D05_10130</name>
</gene>
<evidence type="ECO:0000256" key="2">
    <source>
        <dbReference type="ARBA" id="ARBA00022908"/>
    </source>
</evidence>
<evidence type="ECO:0000313" key="6">
    <source>
        <dbReference type="EMBL" id="QNE18187.1"/>
    </source>
</evidence>
<evidence type="ECO:0000259" key="5">
    <source>
        <dbReference type="PROSITE" id="PS51898"/>
    </source>
</evidence>
<organism evidence="6 7">
    <name type="scientific">Kribbella qitaiheensis</name>
    <dbReference type="NCBI Taxonomy" id="1544730"/>
    <lineage>
        <taxon>Bacteria</taxon>
        <taxon>Bacillati</taxon>
        <taxon>Actinomycetota</taxon>
        <taxon>Actinomycetes</taxon>
        <taxon>Propionibacteriales</taxon>
        <taxon>Kribbellaceae</taxon>
        <taxon>Kribbella</taxon>
    </lineage>
</organism>
<evidence type="ECO:0000256" key="4">
    <source>
        <dbReference type="SAM" id="MobiDB-lite"/>
    </source>
</evidence>
<comment type="subcellular location">
    <subcellularLocation>
        <location evidence="1">Cytoplasm</location>
    </subcellularLocation>
</comment>
<name>A0A7G6WW22_9ACTN</name>
<protein>
    <submittedName>
        <fullName evidence="6">Tyrosine-type recombinase/integrase</fullName>
    </submittedName>
</protein>
<proteinExistence type="predicted"/>
<accession>A0A7G6WW22</accession>
<evidence type="ECO:0000256" key="3">
    <source>
        <dbReference type="ARBA" id="ARBA00023172"/>
    </source>
</evidence>
<evidence type="ECO:0000256" key="1">
    <source>
        <dbReference type="ARBA" id="ARBA00004496"/>
    </source>
</evidence>
<dbReference type="Pfam" id="PF00589">
    <property type="entry name" value="Phage_integrase"/>
    <property type="match status" value="1"/>
</dbReference>
<reference evidence="7" key="1">
    <citation type="submission" date="2019-09" db="EMBL/GenBank/DDBJ databases">
        <title>Antimicrobial potential of Antarctic Bacteria.</title>
        <authorList>
            <person name="Benaud N."/>
            <person name="Edwards R.J."/>
            <person name="Ferrari B.C."/>
        </authorList>
    </citation>
    <scope>NUCLEOTIDE SEQUENCE [LARGE SCALE GENOMIC DNA]</scope>
    <source>
        <strain evidence="7">SPB151</strain>
    </source>
</reference>
<dbReference type="GO" id="GO:0006310">
    <property type="term" value="P:DNA recombination"/>
    <property type="evidence" value="ECO:0007669"/>
    <property type="project" value="UniProtKB-KW"/>
</dbReference>
<dbReference type="AlphaFoldDB" id="A0A7G6WW22"/>
<dbReference type="Gene3D" id="1.10.443.10">
    <property type="entry name" value="Intergrase catalytic core"/>
    <property type="match status" value="1"/>
</dbReference>
<sequence length="262" mass="28582">MRDPHGRDFAVRDYKGWLKSVRYVMPATINAYLAAIDHFTTNTCGSPGSAPPNVSGSLTGHLRLWMTSSSANSCGLRNGRTRHATSRSPISAQLHRDQRRGSQVLDVEDLAMSARRGKLTVWQGKGTDGGKYREVPLHSAARSGLRIWLDERAELPVAVTTGALFLSRLGARLSDRSIRTIVSELGTAAGLVHTEGPDVGRSKGHPQMLRHTFATQLIRNGVDVVLVADLLGYASLDTTRIYTHASMADLERALEDNLLTDD</sequence>
<feature type="region of interest" description="Disordered" evidence="4">
    <location>
        <begin position="76"/>
        <end position="100"/>
    </location>
</feature>
<reference evidence="6 7" key="2">
    <citation type="journal article" date="2020" name="Microbiol. Resour. Announc.">
        <title>Antarctic desert soil bacteria exhibit high novel natural product potential, evaluated through long-read genome sequencing and comparative genomics.</title>
        <authorList>
            <person name="Benaud N."/>
            <person name="Edwards R.J."/>
            <person name="Amos T.G."/>
            <person name="D'Agostino P.M."/>
            <person name="Gutierrez-Chavez C."/>
            <person name="Montgomery K."/>
            <person name="Nicetic I."/>
            <person name="Ferrari B.C."/>
        </authorList>
    </citation>
    <scope>NUCLEOTIDE SEQUENCE [LARGE SCALE GENOMIC DNA]</scope>
    <source>
        <strain evidence="6 7">SPB151</strain>
    </source>
</reference>
<keyword evidence="2" id="KW-0229">DNA integration</keyword>
<dbReference type="InterPro" id="IPR013762">
    <property type="entry name" value="Integrase-like_cat_sf"/>
</dbReference>